<evidence type="ECO:0000256" key="3">
    <source>
        <dbReference type="ARBA" id="ARBA00022692"/>
    </source>
</evidence>
<evidence type="ECO:0000256" key="1">
    <source>
        <dbReference type="ARBA" id="ARBA00004141"/>
    </source>
</evidence>
<dbReference type="OrthoDB" id="8718199at2759"/>
<dbReference type="EMBL" id="JAICCE010000003">
    <property type="protein sequence ID" value="KAG9279712.1"/>
    <property type="molecule type" value="Genomic_DNA"/>
</dbReference>
<comment type="subcellular location">
    <subcellularLocation>
        <location evidence="1">Membrane</location>
        <topology evidence="1">Multi-pass membrane protein</topology>
    </subcellularLocation>
</comment>
<dbReference type="Proteomes" id="UP000752171">
    <property type="component" value="Unassembled WGS sequence"/>
</dbReference>
<dbReference type="PANTHER" id="PTHR31258">
    <property type="entry name" value="KERATINOCYTE-ASSOCIATED PROTEIN 3"/>
    <property type="match status" value="1"/>
</dbReference>
<keyword evidence="3 7" id="KW-0812">Transmembrane</keyword>
<feature type="transmembrane region" description="Helical" evidence="7">
    <location>
        <begin position="98"/>
        <end position="124"/>
    </location>
</feature>
<evidence type="ECO:0000256" key="7">
    <source>
        <dbReference type="SAM" id="Phobius"/>
    </source>
</evidence>
<dbReference type="InterPro" id="IPR020977">
    <property type="entry name" value="Beta-casein-like"/>
</dbReference>
<protein>
    <submittedName>
        <fullName evidence="8">Keratinocyte-associated protein 3 isoform X1</fullName>
    </submittedName>
</protein>
<feature type="region of interest" description="Disordered" evidence="6">
    <location>
        <begin position="218"/>
        <end position="264"/>
    </location>
</feature>
<dbReference type="AlphaFoldDB" id="A0A8T2MCY5"/>
<feature type="transmembrane region" description="Helical" evidence="7">
    <location>
        <begin position="26"/>
        <end position="46"/>
    </location>
</feature>
<dbReference type="GO" id="GO:0016020">
    <property type="term" value="C:membrane"/>
    <property type="evidence" value="ECO:0007669"/>
    <property type="project" value="UniProtKB-SubCell"/>
</dbReference>
<comment type="similarity">
    <text evidence="2">Belongs to the TMEM54 family.</text>
</comment>
<name>A0A8T2MCY5_ASTMX</name>
<evidence type="ECO:0000256" key="4">
    <source>
        <dbReference type="ARBA" id="ARBA00022989"/>
    </source>
</evidence>
<feature type="compositionally biased region" description="Low complexity" evidence="6">
    <location>
        <begin position="249"/>
        <end position="263"/>
    </location>
</feature>
<feature type="transmembrane region" description="Helical" evidence="7">
    <location>
        <begin position="66"/>
        <end position="86"/>
    </location>
</feature>
<evidence type="ECO:0000313" key="9">
    <source>
        <dbReference type="Proteomes" id="UP000752171"/>
    </source>
</evidence>
<evidence type="ECO:0000256" key="6">
    <source>
        <dbReference type="SAM" id="MobiDB-lite"/>
    </source>
</evidence>
<evidence type="ECO:0000313" key="8">
    <source>
        <dbReference type="EMBL" id="KAG9279712.1"/>
    </source>
</evidence>
<evidence type="ECO:0000256" key="2">
    <source>
        <dbReference type="ARBA" id="ARBA00011030"/>
    </source>
</evidence>
<organism evidence="8 9">
    <name type="scientific">Astyanax mexicanus</name>
    <name type="common">Blind cave fish</name>
    <name type="synonym">Astyanax fasciatus mexicanus</name>
    <dbReference type="NCBI Taxonomy" id="7994"/>
    <lineage>
        <taxon>Eukaryota</taxon>
        <taxon>Metazoa</taxon>
        <taxon>Chordata</taxon>
        <taxon>Craniata</taxon>
        <taxon>Vertebrata</taxon>
        <taxon>Euteleostomi</taxon>
        <taxon>Actinopterygii</taxon>
        <taxon>Neopterygii</taxon>
        <taxon>Teleostei</taxon>
        <taxon>Ostariophysi</taxon>
        <taxon>Characiformes</taxon>
        <taxon>Characoidei</taxon>
        <taxon>Acestrorhamphidae</taxon>
        <taxon>Acestrorhamphinae</taxon>
        <taxon>Astyanax</taxon>
    </lineage>
</organism>
<feature type="compositionally biased region" description="Basic and acidic residues" evidence="6">
    <location>
        <begin position="224"/>
        <end position="244"/>
    </location>
</feature>
<sequence length="277" mass="30139">MSVSVCESLIGVCCASLVQPKSLMKVGLCLVFVGHVNFLLGALVHGTVLRHVSLGAQTLEYSVSNILALAAGLEGVIVGILAIVFSKNEKRKALTWSLCVLSAVGVLLAAASAIGLLFALVWAIVHGSKGLLLQCNLPDGMSYFSITDECPFDPTRIYSTTLILWVPLIFMSVVEVVFAGRCLAVCISFIRRRPVPQYERRSVKTLRAAEPLVLPCHAPPPHRYQGDGEARLPERPPEQHELLRTSHGPYSSTRSAPARPSPARFDRAQLNRASFWI</sequence>
<proteinExistence type="inferred from homology"/>
<dbReference type="PANTHER" id="PTHR31258:SF5">
    <property type="entry name" value="TMEM54 PROTEIN-RELATED"/>
    <property type="match status" value="1"/>
</dbReference>
<keyword evidence="5 7" id="KW-0472">Membrane</keyword>
<evidence type="ECO:0000256" key="5">
    <source>
        <dbReference type="ARBA" id="ARBA00023136"/>
    </source>
</evidence>
<gene>
    <name evidence="8" type="primary">KRTCAP3</name>
    <name evidence="8" type="ORF">AMEX_G5257</name>
</gene>
<feature type="transmembrane region" description="Helical" evidence="7">
    <location>
        <begin position="162"/>
        <end position="190"/>
    </location>
</feature>
<dbReference type="KEGG" id="amex:103025478"/>
<accession>A0A8T2MCY5</accession>
<comment type="caution">
    <text evidence="8">The sequence shown here is derived from an EMBL/GenBank/DDBJ whole genome shotgun (WGS) entry which is preliminary data.</text>
</comment>
<keyword evidence="4 7" id="KW-1133">Transmembrane helix</keyword>
<reference evidence="8 9" key="1">
    <citation type="submission" date="2021-07" db="EMBL/GenBank/DDBJ databases">
        <authorList>
            <person name="Imarazene B."/>
            <person name="Zahm M."/>
            <person name="Klopp C."/>
            <person name="Cabau C."/>
            <person name="Beille S."/>
            <person name="Jouanno E."/>
            <person name="Castinel A."/>
            <person name="Lluch J."/>
            <person name="Gil L."/>
            <person name="Kuchtly C."/>
            <person name="Lopez Roques C."/>
            <person name="Donnadieu C."/>
            <person name="Parrinello H."/>
            <person name="Journot L."/>
            <person name="Du K."/>
            <person name="Schartl M."/>
            <person name="Retaux S."/>
            <person name="Guiguen Y."/>
        </authorList>
    </citation>
    <scope>NUCLEOTIDE SEQUENCE [LARGE SCALE GENOMIC DNA]</scope>
    <source>
        <strain evidence="8">Pach_M1</strain>
        <tissue evidence="8">Testis</tissue>
    </source>
</reference>
<dbReference type="Pfam" id="PF12304">
    <property type="entry name" value="BCLP"/>
    <property type="match status" value="1"/>
</dbReference>